<dbReference type="RefSeq" id="WP_078907377.1">
    <property type="nucleotide sequence ID" value="NZ_JADBGF010000001.1"/>
</dbReference>
<evidence type="ECO:0000256" key="1">
    <source>
        <dbReference type="SAM" id="MobiDB-lite"/>
    </source>
</evidence>
<sequence length="146" mass="16227">MTGTEAGSEEPEFYFADVDAFVSGYLSPTIRRRIDGSSVTWCPQWWQHPEAGARLTALWLAWEHLRREPALGMSTWWLYHFDPHLRVLMDTDTGPFAACSPEEGHTAHPFAPLPVDPMPTPEADPALPSLGPPPTLPPPPPFRTAT</sequence>
<organism evidence="2 3">
    <name type="scientific">Streptomyces stelliscabiei</name>
    <dbReference type="NCBI Taxonomy" id="146820"/>
    <lineage>
        <taxon>Bacteria</taxon>
        <taxon>Bacillati</taxon>
        <taxon>Actinomycetota</taxon>
        <taxon>Actinomycetes</taxon>
        <taxon>Kitasatosporales</taxon>
        <taxon>Streptomycetaceae</taxon>
        <taxon>Streptomyces</taxon>
    </lineage>
</organism>
<keyword evidence="3" id="KW-1185">Reference proteome</keyword>
<evidence type="ECO:0000313" key="3">
    <source>
        <dbReference type="Proteomes" id="UP000629287"/>
    </source>
</evidence>
<dbReference type="InterPro" id="IPR032584">
    <property type="entry name" value="DUF4913"/>
</dbReference>
<evidence type="ECO:0000313" key="2">
    <source>
        <dbReference type="EMBL" id="MBE1598853.1"/>
    </source>
</evidence>
<proteinExistence type="predicted"/>
<reference evidence="2 3" key="1">
    <citation type="submission" date="2020-10" db="EMBL/GenBank/DDBJ databases">
        <title>Sequencing the genomes of 1000 actinobacteria strains.</title>
        <authorList>
            <person name="Klenk H.-P."/>
        </authorList>
    </citation>
    <scope>NUCLEOTIDE SEQUENCE [LARGE SCALE GENOMIC DNA]</scope>
    <source>
        <strain evidence="2 3">DSM 41803</strain>
    </source>
</reference>
<comment type="caution">
    <text evidence="2">The sequence shown here is derived from an EMBL/GenBank/DDBJ whole genome shotgun (WGS) entry which is preliminary data.</text>
</comment>
<feature type="region of interest" description="Disordered" evidence="1">
    <location>
        <begin position="98"/>
        <end position="146"/>
    </location>
</feature>
<dbReference type="OrthoDB" id="4570343at2"/>
<name>A0A8I0TV03_9ACTN</name>
<feature type="compositionally biased region" description="Pro residues" evidence="1">
    <location>
        <begin position="111"/>
        <end position="122"/>
    </location>
</feature>
<gene>
    <name evidence="2" type="ORF">H4687_004982</name>
</gene>
<dbReference type="AlphaFoldDB" id="A0A8I0TV03"/>
<dbReference type="Proteomes" id="UP000629287">
    <property type="component" value="Unassembled WGS sequence"/>
</dbReference>
<feature type="compositionally biased region" description="Pro residues" evidence="1">
    <location>
        <begin position="130"/>
        <end position="146"/>
    </location>
</feature>
<protein>
    <recommendedName>
        <fullName evidence="4">DUF4913 domain-containing protein</fullName>
    </recommendedName>
</protein>
<evidence type="ECO:0008006" key="4">
    <source>
        <dbReference type="Google" id="ProtNLM"/>
    </source>
</evidence>
<dbReference type="Pfam" id="PF16259">
    <property type="entry name" value="DUF4913"/>
    <property type="match status" value="1"/>
</dbReference>
<accession>A0A8I0TV03</accession>
<dbReference type="EMBL" id="JADBGF010000001">
    <property type="protein sequence ID" value="MBE1598853.1"/>
    <property type="molecule type" value="Genomic_DNA"/>
</dbReference>
<dbReference type="GeneID" id="86829541"/>